<feature type="compositionally biased region" description="Pro residues" evidence="2">
    <location>
        <begin position="154"/>
        <end position="163"/>
    </location>
</feature>
<feature type="region of interest" description="Disordered" evidence="2">
    <location>
        <begin position="39"/>
        <end position="112"/>
    </location>
</feature>
<feature type="region of interest" description="Disordered" evidence="2">
    <location>
        <begin position="134"/>
        <end position="194"/>
    </location>
</feature>
<feature type="coiled-coil region" evidence="1">
    <location>
        <begin position="206"/>
        <end position="269"/>
    </location>
</feature>
<dbReference type="AlphaFoldDB" id="A0A9W8ANX2"/>
<name>A0A9W8ANX2_9FUNG</name>
<sequence>MSYKLREMVDEGKLEKAPHSPAYRLTARVRRLLRTEKSYSYRQRRSRRSLVDPELRRRTPGGVDGNRGQRRQTLASGKLSPPMDTLCLETPGPSTNTRDDLPLDDTYGLPTPSSVDRTVYRRVVYLATPQARCTPLPASPASHPTGTTDGEPIPASPMDPMTPSPLNRYLERARTSASRRRTPGQKSREENVHRDSPLVQHHRYRADEAERKQKEILQDKERAERLARRTLQRLESDAAATERSHMMKQTALEREVTQLRDQLRRMASELQSPPLTDRQSKLCTASDQCEPLHHPPTPPSANFTVDHHSTRFVLHQPPALSPFASDDDGDDNFMVDNLDDTFMHIPREEDHPSRLSLTSHDLLNRLTPPPSQMLPDSLTQKDHPSEPIVPQ</sequence>
<keyword evidence="4" id="KW-1185">Reference proteome</keyword>
<organism evidence="3 4">
    <name type="scientific">Dispira parvispora</name>
    <dbReference type="NCBI Taxonomy" id="1520584"/>
    <lineage>
        <taxon>Eukaryota</taxon>
        <taxon>Fungi</taxon>
        <taxon>Fungi incertae sedis</taxon>
        <taxon>Zoopagomycota</taxon>
        <taxon>Kickxellomycotina</taxon>
        <taxon>Dimargaritomycetes</taxon>
        <taxon>Dimargaritales</taxon>
        <taxon>Dimargaritaceae</taxon>
        <taxon>Dispira</taxon>
    </lineage>
</organism>
<dbReference type="OrthoDB" id="5767285at2759"/>
<evidence type="ECO:0000256" key="2">
    <source>
        <dbReference type="SAM" id="MobiDB-lite"/>
    </source>
</evidence>
<keyword evidence="1" id="KW-0175">Coiled coil</keyword>
<evidence type="ECO:0000313" key="3">
    <source>
        <dbReference type="EMBL" id="KAJ1949880.1"/>
    </source>
</evidence>
<gene>
    <name evidence="3" type="ORF">IWQ62_006664</name>
</gene>
<comment type="caution">
    <text evidence="3">The sequence shown here is derived from an EMBL/GenBank/DDBJ whole genome shotgun (WGS) entry which is preliminary data.</text>
</comment>
<protein>
    <submittedName>
        <fullName evidence="3">Uncharacterized protein</fullName>
    </submittedName>
</protein>
<proteinExistence type="predicted"/>
<feature type="compositionally biased region" description="Basic and acidic residues" evidence="2">
    <location>
        <begin position="1"/>
        <end position="18"/>
    </location>
</feature>
<reference evidence="3" key="1">
    <citation type="submission" date="2022-07" db="EMBL/GenBank/DDBJ databases">
        <title>Phylogenomic reconstructions and comparative analyses of Kickxellomycotina fungi.</title>
        <authorList>
            <person name="Reynolds N.K."/>
            <person name="Stajich J.E."/>
            <person name="Barry K."/>
            <person name="Grigoriev I.V."/>
            <person name="Crous P."/>
            <person name="Smith M.E."/>
        </authorList>
    </citation>
    <scope>NUCLEOTIDE SEQUENCE</scope>
    <source>
        <strain evidence="3">RSA 1196</strain>
    </source>
</reference>
<dbReference type="Proteomes" id="UP001150925">
    <property type="component" value="Unassembled WGS sequence"/>
</dbReference>
<feature type="region of interest" description="Disordered" evidence="2">
    <location>
        <begin position="346"/>
        <end position="391"/>
    </location>
</feature>
<evidence type="ECO:0000313" key="4">
    <source>
        <dbReference type="Proteomes" id="UP001150925"/>
    </source>
</evidence>
<evidence type="ECO:0000256" key="1">
    <source>
        <dbReference type="SAM" id="Coils"/>
    </source>
</evidence>
<feature type="non-terminal residue" evidence="3">
    <location>
        <position position="391"/>
    </location>
</feature>
<accession>A0A9W8ANX2</accession>
<dbReference type="EMBL" id="JANBPY010003883">
    <property type="protein sequence ID" value="KAJ1949880.1"/>
    <property type="molecule type" value="Genomic_DNA"/>
</dbReference>
<feature type="region of interest" description="Disordered" evidence="2">
    <location>
        <begin position="1"/>
        <end position="20"/>
    </location>
</feature>